<dbReference type="GO" id="GO:0008716">
    <property type="term" value="F:D-alanine-D-alanine ligase activity"/>
    <property type="evidence" value="ECO:0007669"/>
    <property type="project" value="InterPro"/>
</dbReference>
<dbReference type="Gene3D" id="3.30.1490.20">
    <property type="entry name" value="ATP-grasp fold, A domain"/>
    <property type="match status" value="1"/>
</dbReference>
<dbReference type="EMBL" id="RAWM01000024">
    <property type="protein sequence ID" value="RKH70345.1"/>
    <property type="molecule type" value="Genomic_DNA"/>
</dbReference>
<dbReference type="PROSITE" id="PS50975">
    <property type="entry name" value="ATP_GRASP"/>
    <property type="match status" value="1"/>
</dbReference>
<evidence type="ECO:0000313" key="6">
    <source>
        <dbReference type="EMBL" id="RKH70345.1"/>
    </source>
</evidence>
<dbReference type="Proteomes" id="UP000282656">
    <property type="component" value="Unassembled WGS sequence"/>
</dbReference>
<dbReference type="InterPro" id="IPR013815">
    <property type="entry name" value="ATP_grasp_subdomain_1"/>
</dbReference>
<evidence type="ECO:0000256" key="4">
    <source>
        <dbReference type="SAM" id="MobiDB-lite"/>
    </source>
</evidence>
<keyword evidence="2" id="KW-0436">Ligase</keyword>
<feature type="domain" description="ATP-grasp" evidence="5">
    <location>
        <begin position="114"/>
        <end position="324"/>
    </location>
</feature>
<evidence type="ECO:0000259" key="5">
    <source>
        <dbReference type="PROSITE" id="PS50975"/>
    </source>
</evidence>
<protein>
    <submittedName>
        <fullName evidence="6">ATP-grasp domain-containing protein</fullName>
    </submittedName>
</protein>
<sequence>MHIILLHNRDHDLLEDDPGREAREDVVRVAESLAHALSRDGVNAEPLAIEGDKLDFMEALRFLQPDLVVNLCESLAADSRGEMAVPCLLDALGLPYTGSSALSLGLALHKPKAKDVLRAHGVSTPASFLVKKREDALAVDLPWPLIVKPAREDASVGMDFDSVVTERSALVRACESVLRTFHQPALVEQFIPGREVYVPLLGNNPRQALPLTEIHFGRAFENRPNIVSYRAKWEEESPEYRDSPTGPCRLDAVQEARCIQTALEAFAALDCQDYGRVDLRLSPEGVPYVIDINPNCDLHPGAGFAKAAQAAGMDYAALASRLVEVALERTHGNPHARKKGPGTARRADPANRNLLAGGTGLRHRAG</sequence>
<dbReference type="Gene3D" id="3.30.470.20">
    <property type="entry name" value="ATP-grasp fold, B domain"/>
    <property type="match status" value="1"/>
</dbReference>
<dbReference type="OrthoDB" id="9813261at2"/>
<dbReference type="Pfam" id="PF07478">
    <property type="entry name" value="Dala_Dala_lig_C"/>
    <property type="match status" value="1"/>
</dbReference>
<dbReference type="RefSeq" id="WP_120551812.1">
    <property type="nucleotide sequence ID" value="NZ_RAWM01000024.1"/>
</dbReference>
<dbReference type="InterPro" id="IPR011761">
    <property type="entry name" value="ATP-grasp"/>
</dbReference>
<dbReference type="PANTHER" id="PTHR23132">
    <property type="entry name" value="D-ALANINE--D-ALANINE LIGASE"/>
    <property type="match status" value="1"/>
</dbReference>
<reference evidence="7" key="1">
    <citation type="submission" date="2018-09" db="EMBL/GenBank/DDBJ databases">
        <authorList>
            <person name="Livingstone P.G."/>
            <person name="Whitworth D.E."/>
        </authorList>
    </citation>
    <scope>NUCLEOTIDE SEQUENCE [LARGE SCALE GENOMIC DNA]</scope>
    <source>
        <strain evidence="7">AB047A</strain>
    </source>
</reference>
<keyword evidence="7" id="KW-1185">Reference proteome</keyword>
<gene>
    <name evidence="6" type="ORF">D7X96_11650</name>
</gene>
<dbReference type="GO" id="GO:0046872">
    <property type="term" value="F:metal ion binding"/>
    <property type="evidence" value="ECO:0007669"/>
    <property type="project" value="InterPro"/>
</dbReference>
<dbReference type="GO" id="GO:0005524">
    <property type="term" value="F:ATP binding"/>
    <property type="evidence" value="ECO:0007669"/>
    <property type="project" value="UniProtKB-UniRule"/>
</dbReference>
<proteinExistence type="inferred from homology"/>
<keyword evidence="3" id="KW-0067">ATP-binding</keyword>
<name>A0A3A8QV88_9BACT</name>
<comment type="caution">
    <text evidence="6">The sequence shown here is derived from an EMBL/GenBank/DDBJ whole genome shotgun (WGS) entry which is preliminary data.</text>
</comment>
<keyword evidence="3" id="KW-0547">Nucleotide-binding</keyword>
<dbReference type="PANTHER" id="PTHR23132:SF23">
    <property type="entry name" value="D-ALANINE--D-ALANINE LIGASE B"/>
    <property type="match status" value="1"/>
</dbReference>
<dbReference type="AlphaFoldDB" id="A0A3A8QV88"/>
<evidence type="ECO:0000256" key="2">
    <source>
        <dbReference type="ARBA" id="ARBA00022598"/>
    </source>
</evidence>
<evidence type="ECO:0000256" key="3">
    <source>
        <dbReference type="PROSITE-ProRule" id="PRU00409"/>
    </source>
</evidence>
<comment type="similarity">
    <text evidence="1">Belongs to the D-alanine--D-alanine ligase family.</text>
</comment>
<dbReference type="SUPFAM" id="SSF56059">
    <property type="entry name" value="Glutathione synthetase ATP-binding domain-like"/>
    <property type="match status" value="1"/>
</dbReference>
<accession>A0A3A8QV88</accession>
<dbReference type="InterPro" id="IPR011095">
    <property type="entry name" value="Dala_Dala_lig_C"/>
</dbReference>
<evidence type="ECO:0000313" key="7">
    <source>
        <dbReference type="Proteomes" id="UP000282656"/>
    </source>
</evidence>
<feature type="region of interest" description="Disordered" evidence="4">
    <location>
        <begin position="330"/>
        <end position="366"/>
    </location>
</feature>
<evidence type="ECO:0000256" key="1">
    <source>
        <dbReference type="ARBA" id="ARBA00010871"/>
    </source>
</evidence>
<organism evidence="6 7">
    <name type="scientific">Corallococcus interemptor</name>
    <dbReference type="NCBI Taxonomy" id="2316720"/>
    <lineage>
        <taxon>Bacteria</taxon>
        <taxon>Pseudomonadati</taxon>
        <taxon>Myxococcota</taxon>
        <taxon>Myxococcia</taxon>
        <taxon>Myxococcales</taxon>
        <taxon>Cystobacterineae</taxon>
        <taxon>Myxococcaceae</taxon>
        <taxon>Corallococcus</taxon>
    </lineage>
</organism>